<dbReference type="HOGENOM" id="CLU_2504572_0_0_1"/>
<evidence type="ECO:0000313" key="2">
    <source>
        <dbReference type="Proteomes" id="UP000026915"/>
    </source>
</evidence>
<accession>A0A061FVP8</accession>
<sequence>KKKLEIYKKNYVESSFKVNYVDEKKSLNIFCGTKKKNHGFNNFDAMKKKRRNLLLGGKKYHLKHEWSVCWKEIVIVMTFSPIVASA</sequence>
<evidence type="ECO:0000313" key="1">
    <source>
        <dbReference type="EMBL" id="EOY18884.1"/>
    </source>
</evidence>
<dbReference type="AlphaFoldDB" id="A0A061FVP8"/>
<reference evidence="1 2" key="1">
    <citation type="journal article" date="2013" name="Genome Biol.">
        <title>The genome sequence of the most widely cultivated cacao type and its use to identify candidate genes regulating pod color.</title>
        <authorList>
            <person name="Motamayor J.C."/>
            <person name="Mockaitis K."/>
            <person name="Schmutz J."/>
            <person name="Haiminen N."/>
            <person name="Iii D.L."/>
            <person name="Cornejo O."/>
            <person name="Findley S.D."/>
            <person name="Zheng P."/>
            <person name="Utro F."/>
            <person name="Royaert S."/>
            <person name="Saski C."/>
            <person name="Jenkins J."/>
            <person name="Podicheti R."/>
            <person name="Zhao M."/>
            <person name="Scheffler B.E."/>
            <person name="Stack J.C."/>
            <person name="Feltus F.A."/>
            <person name="Mustiga G.M."/>
            <person name="Amores F."/>
            <person name="Phillips W."/>
            <person name="Marelli J.P."/>
            <person name="May G.D."/>
            <person name="Shapiro H."/>
            <person name="Ma J."/>
            <person name="Bustamante C.D."/>
            <person name="Schnell R.J."/>
            <person name="Main D."/>
            <person name="Gilbert D."/>
            <person name="Parida L."/>
            <person name="Kuhn D.N."/>
        </authorList>
    </citation>
    <scope>NUCLEOTIDE SEQUENCE [LARGE SCALE GENOMIC DNA]</scope>
    <source>
        <strain evidence="2">cv. Matina 1-6</strain>
    </source>
</reference>
<name>A0A061FVP8_THECC</name>
<dbReference type="Proteomes" id="UP000026915">
    <property type="component" value="Chromosome 10"/>
</dbReference>
<feature type="non-terminal residue" evidence="1">
    <location>
        <position position="1"/>
    </location>
</feature>
<gene>
    <name evidence="1" type="ORF">TCM_043383</name>
</gene>
<dbReference type="EMBL" id="CM001888">
    <property type="protein sequence ID" value="EOY18884.1"/>
    <property type="molecule type" value="Genomic_DNA"/>
</dbReference>
<keyword evidence="2" id="KW-1185">Reference proteome</keyword>
<dbReference type="InParanoid" id="A0A061FVP8"/>
<dbReference type="Gramene" id="EOY18884">
    <property type="protein sequence ID" value="EOY18884"/>
    <property type="gene ID" value="TCM_043383"/>
</dbReference>
<protein>
    <submittedName>
        <fullName evidence="1">Uncharacterized protein</fullName>
    </submittedName>
</protein>
<organism evidence="1 2">
    <name type="scientific">Theobroma cacao</name>
    <name type="common">Cacao</name>
    <name type="synonym">Cocoa</name>
    <dbReference type="NCBI Taxonomy" id="3641"/>
    <lineage>
        <taxon>Eukaryota</taxon>
        <taxon>Viridiplantae</taxon>
        <taxon>Streptophyta</taxon>
        <taxon>Embryophyta</taxon>
        <taxon>Tracheophyta</taxon>
        <taxon>Spermatophyta</taxon>
        <taxon>Magnoliopsida</taxon>
        <taxon>eudicotyledons</taxon>
        <taxon>Gunneridae</taxon>
        <taxon>Pentapetalae</taxon>
        <taxon>rosids</taxon>
        <taxon>malvids</taxon>
        <taxon>Malvales</taxon>
        <taxon>Malvaceae</taxon>
        <taxon>Byttnerioideae</taxon>
        <taxon>Theobroma</taxon>
    </lineage>
</organism>
<proteinExistence type="predicted"/>